<evidence type="ECO:0000256" key="1">
    <source>
        <dbReference type="ARBA" id="ARBA00022750"/>
    </source>
</evidence>
<feature type="region of interest" description="Disordered" evidence="3">
    <location>
        <begin position="430"/>
        <end position="501"/>
    </location>
</feature>
<dbReference type="Proteomes" id="UP001231189">
    <property type="component" value="Unassembled WGS sequence"/>
</dbReference>
<name>A0AAD8WEL1_LOLMU</name>
<feature type="compositionally biased region" description="Low complexity" evidence="3">
    <location>
        <begin position="330"/>
        <end position="344"/>
    </location>
</feature>
<protein>
    <recommendedName>
        <fullName evidence="4">CCHC-type domain-containing protein</fullName>
    </recommendedName>
</protein>
<dbReference type="InterPro" id="IPR013103">
    <property type="entry name" value="RVT_2"/>
</dbReference>
<feature type="region of interest" description="Disordered" evidence="3">
    <location>
        <begin position="245"/>
        <end position="301"/>
    </location>
</feature>
<keyword evidence="6" id="KW-1185">Reference proteome</keyword>
<dbReference type="CDD" id="cd09272">
    <property type="entry name" value="RNase_HI_RT_Ty1"/>
    <property type="match status" value="1"/>
</dbReference>
<feature type="compositionally biased region" description="Basic and acidic residues" evidence="3">
    <location>
        <begin position="796"/>
        <end position="829"/>
    </location>
</feature>
<dbReference type="SUPFAM" id="SSF56672">
    <property type="entry name" value="DNA/RNA polymerases"/>
    <property type="match status" value="1"/>
</dbReference>
<keyword evidence="2" id="KW-0479">Metal-binding</keyword>
<dbReference type="PANTHER" id="PTHR47481">
    <property type="match status" value="1"/>
</dbReference>
<evidence type="ECO:0000259" key="4">
    <source>
        <dbReference type="PROSITE" id="PS50158"/>
    </source>
</evidence>
<dbReference type="SMART" id="SM00343">
    <property type="entry name" value="ZnF_C2HC"/>
    <property type="match status" value="2"/>
</dbReference>
<feature type="region of interest" description="Disordered" evidence="3">
    <location>
        <begin position="1174"/>
        <end position="1203"/>
    </location>
</feature>
<keyword evidence="1" id="KW-0064">Aspartyl protease</keyword>
<feature type="region of interest" description="Disordered" evidence="3">
    <location>
        <begin position="784"/>
        <end position="829"/>
    </location>
</feature>
<dbReference type="InterPro" id="IPR057670">
    <property type="entry name" value="SH3_retrovirus"/>
</dbReference>
<dbReference type="Pfam" id="PF25597">
    <property type="entry name" value="SH3_retrovirus"/>
    <property type="match status" value="1"/>
</dbReference>
<evidence type="ECO:0000313" key="6">
    <source>
        <dbReference type="Proteomes" id="UP001231189"/>
    </source>
</evidence>
<evidence type="ECO:0000256" key="2">
    <source>
        <dbReference type="PROSITE-ProRule" id="PRU00047"/>
    </source>
</evidence>
<dbReference type="GO" id="GO:0008270">
    <property type="term" value="F:zinc ion binding"/>
    <property type="evidence" value="ECO:0007669"/>
    <property type="project" value="UniProtKB-KW"/>
</dbReference>
<keyword evidence="1" id="KW-0645">Protease</keyword>
<feature type="domain" description="CCHC-type" evidence="4">
    <location>
        <begin position="303"/>
        <end position="316"/>
    </location>
</feature>
<evidence type="ECO:0000256" key="3">
    <source>
        <dbReference type="SAM" id="MobiDB-lite"/>
    </source>
</evidence>
<accession>A0AAD8WEL1</accession>
<dbReference type="Pfam" id="PF13976">
    <property type="entry name" value="gag_pre-integrs"/>
    <property type="match status" value="1"/>
</dbReference>
<dbReference type="Pfam" id="PF14223">
    <property type="entry name" value="Retrotran_gag_2"/>
    <property type="match status" value="2"/>
</dbReference>
<feature type="compositionally biased region" description="Low complexity" evidence="3">
    <location>
        <begin position="469"/>
        <end position="491"/>
    </location>
</feature>
<dbReference type="InterPro" id="IPR001878">
    <property type="entry name" value="Znf_CCHC"/>
</dbReference>
<feature type="compositionally biased region" description="Basic and acidic residues" evidence="3">
    <location>
        <begin position="430"/>
        <end position="442"/>
    </location>
</feature>
<dbReference type="InterPro" id="IPR054722">
    <property type="entry name" value="PolX-like_BBD"/>
</dbReference>
<dbReference type="InterPro" id="IPR025724">
    <property type="entry name" value="GAG-pre-integrase_dom"/>
</dbReference>
<keyword evidence="2" id="KW-0863">Zinc-finger</keyword>
<dbReference type="Pfam" id="PF22936">
    <property type="entry name" value="Pol_BBD"/>
    <property type="match status" value="1"/>
</dbReference>
<proteinExistence type="predicted"/>
<gene>
    <name evidence="5" type="ORF">QYE76_070610</name>
</gene>
<dbReference type="PROSITE" id="PS50158">
    <property type="entry name" value="ZF_CCHC"/>
    <property type="match status" value="1"/>
</dbReference>
<dbReference type="GO" id="GO:0003676">
    <property type="term" value="F:nucleic acid binding"/>
    <property type="evidence" value="ECO:0007669"/>
    <property type="project" value="InterPro"/>
</dbReference>
<feature type="region of interest" description="Disordered" evidence="3">
    <location>
        <begin position="327"/>
        <end position="364"/>
    </location>
</feature>
<dbReference type="InterPro" id="IPR043502">
    <property type="entry name" value="DNA/RNA_pol_sf"/>
</dbReference>
<dbReference type="GO" id="GO:0004190">
    <property type="term" value="F:aspartic-type endopeptidase activity"/>
    <property type="evidence" value="ECO:0007669"/>
    <property type="project" value="UniProtKB-KW"/>
</dbReference>
<keyword evidence="2" id="KW-0862">Zinc</keyword>
<comment type="caution">
    <text evidence="5">The sequence shown here is derived from an EMBL/GenBank/DDBJ whole genome shotgun (WGS) entry which is preliminary data.</text>
</comment>
<evidence type="ECO:0000313" key="5">
    <source>
        <dbReference type="EMBL" id="KAK1652805.1"/>
    </source>
</evidence>
<dbReference type="EMBL" id="JAUUTY010000004">
    <property type="protein sequence ID" value="KAK1652805.1"/>
    <property type="molecule type" value="Genomic_DNA"/>
</dbReference>
<reference evidence="5" key="1">
    <citation type="submission" date="2023-07" db="EMBL/GenBank/DDBJ databases">
        <title>A chromosome-level genome assembly of Lolium multiflorum.</title>
        <authorList>
            <person name="Chen Y."/>
            <person name="Copetti D."/>
            <person name="Kolliker R."/>
            <person name="Studer B."/>
        </authorList>
    </citation>
    <scope>NUCLEOTIDE SEQUENCE</scope>
    <source>
        <strain evidence="5">02402/16</strain>
        <tissue evidence="5">Leaf</tissue>
    </source>
</reference>
<keyword evidence="1" id="KW-0378">Hydrolase</keyword>
<dbReference type="Pfam" id="PF07727">
    <property type="entry name" value="RVT_2"/>
    <property type="match status" value="1"/>
</dbReference>
<dbReference type="PANTHER" id="PTHR47481:SF31">
    <property type="entry name" value="OS01G0873500 PROTEIN"/>
    <property type="match status" value="1"/>
</dbReference>
<organism evidence="5 6">
    <name type="scientific">Lolium multiflorum</name>
    <name type="common">Italian ryegrass</name>
    <name type="synonym">Lolium perenne subsp. multiflorum</name>
    <dbReference type="NCBI Taxonomy" id="4521"/>
    <lineage>
        <taxon>Eukaryota</taxon>
        <taxon>Viridiplantae</taxon>
        <taxon>Streptophyta</taxon>
        <taxon>Embryophyta</taxon>
        <taxon>Tracheophyta</taxon>
        <taxon>Spermatophyta</taxon>
        <taxon>Magnoliopsida</taxon>
        <taxon>Liliopsida</taxon>
        <taxon>Poales</taxon>
        <taxon>Poaceae</taxon>
        <taxon>BOP clade</taxon>
        <taxon>Pooideae</taxon>
        <taxon>Poodae</taxon>
        <taxon>Poeae</taxon>
        <taxon>Poeae Chloroplast Group 2 (Poeae type)</taxon>
        <taxon>Loliodinae</taxon>
        <taxon>Loliinae</taxon>
        <taxon>Lolium</taxon>
    </lineage>
</organism>
<sequence length="1697" mass="187517">MSSSDSESEAASVARTIACINMASSSTVGAPISLTNQITVRLTEDNYLFWRAQVLPILRSNGLMCHVGKDSAPPSEIANPQAGEAGAPARIPNPAYIAWYKQDQAILTAFLSSLTPEVFGIVVLANTAEEAWTTLASSLASQSTSRVMHLRNQLAETKKLDSPASVYFNRIKEISDTLTSIGHPLRQEELVSYLLAGLDEEYDAFVDRVSNRETPLPLRDVYAQLCNNEQRLEARKAQLRGDVHSAHLGHRGNGGPRSSRPDFFKPSPPPSMLPTPSFVRGDGGTGARGFDQTQSQDRPRPTCQLCGKLGHVASRCYKRFKKDFLGIGNDGRNNGDRQAAAATHGGHHAGNGGQNHGGHTPSYAIDPGWYADSGATDHLTSELDKLTLKERYGGKDKIQTANGSGIGRGARLEELPNSDAEADDHVDHHAASGDADVDRHADPASPAPPSPARGPGHDEHQAESPSPPHSSAQASPHQAVESPGPSASDSAPAPPPPALRGVVTRLCHGIRRPKTRTDGTVAWVVTCMPPADAASAEPVDHLRALLLPHWREAMQQEFDALQQNKTRRLVPRQPGMNVIDSKWVFKVKQRADGVYEMSSLKFDLPQLDYTTRFALWQVKMRAILAQSSDLDEAIDAFGEKAKDTWTDAEKRKDRKALSLIQLHLSNNILQEVLQEKTTAELWVKLEEICLSKDLTGRLHVKMKLFSHKLQEGGSVMNHLSSWKEIVSDLQSIEVKYEDEDLGLLLLCSLPNSFSNFRDTILLSRDKLTLAEVYDALQQKEKMKSMVQAESSSSKAEALEVRGRPEQRDNYYHNNRDKSKGDRGRSKSKGRDKFCRYCKKSSHNIDDCWKLQNKEKRNGTYQPKNNDGNGKAAVVTGKGEAAVVAGNDSSDGDCLAVLAACVSRDDEWILDTACSFHICCNKDWFSSYESVQSGDFVRVGNDNQCSIVGIGSVQIKTHDGMTRTLTGVKHIPSMARNLISLSTLDCDGYKYKGGNKLLKVSSGSPIIMIGDMNSAKLYVLRGSTLPGIAAAVSSDESSKTNLWHKRLGHMSELGMAELTKRELIDGCDFGKLEFCEHCIFDLRVFGCTAYAHVDNGKLEPRAVKCIFLGYGSGVKAYRLWNPETKKIVLSRNVVFNEAVMFNDSPSTDISDTIDSPDVSDDEQHRIGVQVEHAKENENVVPETNNDDNDVPPSPPFVQRQGRSIAADRPRRNIAPPTRLIQECDIVDYALSCAEQVEHDIEPATYTEAIASVDKEKWVGAMQEEMQSLEKNGTWDVVHLPKQKKAVRCKWIFKRKEGLSPNEPPRFKARLVAKGFSQIPGVDYNDVFSPVVKHSSIRAFFGIVAMHDLELEQLDVKTAFLHGELEEEIYMDQPEGYVVPGKEDLVCKLKRSLYGLKQSPRQWYKSCVYIKFVNGSPIYLLLYVDDMLIAAKSMKEITTLKNQLSSEFEMKDLGPAKKILGMEIKRDRKSSLLFLSQEKYIEKVLHRFNMHDANRYMANPGKEHWKAVQWIFRYLRGTSKACLRFGRIGEGLAGYVDSDYAGDLDKRRSLTGYVFTVGGCAVSWKATLQDVVAQSTTEAEYMAIAEADQMFHERTKHIDIKYHAIRDVVAKGKVKCPLDPHPARHSPSPTSPVLTLAPAPLLMPPPATPSRAVATASLADAVSRYRQGPRATSMGLAPPPRARASHGRHGLHSSELCHG</sequence>
<feature type="region of interest" description="Disordered" evidence="3">
    <location>
        <begin position="1664"/>
        <end position="1697"/>
    </location>
</feature>